<accession>A0A371G3D2</accession>
<comment type="caution">
    <text evidence="2">The sequence shown here is derived from an EMBL/GenBank/DDBJ whole genome shotgun (WGS) entry which is preliminary data.</text>
</comment>
<feature type="compositionally biased region" description="Basic and acidic residues" evidence="1">
    <location>
        <begin position="143"/>
        <end position="152"/>
    </location>
</feature>
<sequence length="168" mass="19697">MAHFILYTLPHQYTPFKISYNTHKDKWSINELLIICVQDEERLIIEKGKRVNLTNYGKNKKNQEKIRARFLGKSWQKQHLPHSPSEIPPTTANLINYSYVSKPHQQLCLSTTLQPCLRNRTKPHQQLQRHQARRSDPWLPIKGEGDIEDKGKKNFGMKSLKKKDKEAG</sequence>
<feature type="region of interest" description="Disordered" evidence="1">
    <location>
        <begin position="121"/>
        <end position="168"/>
    </location>
</feature>
<evidence type="ECO:0000313" key="2">
    <source>
        <dbReference type="EMBL" id="RDX85001.1"/>
    </source>
</evidence>
<feature type="compositionally biased region" description="Basic residues" evidence="1">
    <location>
        <begin position="153"/>
        <end position="162"/>
    </location>
</feature>
<protein>
    <submittedName>
        <fullName evidence="2">Uncharacterized protein</fullName>
    </submittedName>
</protein>
<proteinExistence type="predicted"/>
<name>A0A371G3D2_MUCPR</name>
<reference evidence="2" key="1">
    <citation type="submission" date="2018-05" db="EMBL/GenBank/DDBJ databases">
        <title>Draft genome of Mucuna pruriens seed.</title>
        <authorList>
            <person name="Nnadi N.E."/>
            <person name="Vos R."/>
            <person name="Hasami M.H."/>
            <person name="Devisetty U.K."/>
            <person name="Aguiy J.C."/>
        </authorList>
    </citation>
    <scope>NUCLEOTIDE SEQUENCE [LARGE SCALE GENOMIC DNA]</scope>
    <source>
        <strain evidence="2">JCA_2017</strain>
    </source>
</reference>
<dbReference type="Proteomes" id="UP000257109">
    <property type="component" value="Unassembled WGS sequence"/>
</dbReference>
<organism evidence="2 3">
    <name type="scientific">Mucuna pruriens</name>
    <name type="common">Velvet bean</name>
    <name type="synonym">Dolichos pruriens</name>
    <dbReference type="NCBI Taxonomy" id="157652"/>
    <lineage>
        <taxon>Eukaryota</taxon>
        <taxon>Viridiplantae</taxon>
        <taxon>Streptophyta</taxon>
        <taxon>Embryophyta</taxon>
        <taxon>Tracheophyta</taxon>
        <taxon>Spermatophyta</taxon>
        <taxon>Magnoliopsida</taxon>
        <taxon>eudicotyledons</taxon>
        <taxon>Gunneridae</taxon>
        <taxon>Pentapetalae</taxon>
        <taxon>rosids</taxon>
        <taxon>fabids</taxon>
        <taxon>Fabales</taxon>
        <taxon>Fabaceae</taxon>
        <taxon>Papilionoideae</taxon>
        <taxon>50 kb inversion clade</taxon>
        <taxon>NPAAA clade</taxon>
        <taxon>indigoferoid/millettioid clade</taxon>
        <taxon>Phaseoleae</taxon>
        <taxon>Mucuna</taxon>
    </lineage>
</organism>
<feature type="non-terminal residue" evidence="2">
    <location>
        <position position="1"/>
    </location>
</feature>
<evidence type="ECO:0000256" key="1">
    <source>
        <dbReference type="SAM" id="MobiDB-lite"/>
    </source>
</evidence>
<dbReference type="EMBL" id="QJKJ01006894">
    <property type="protein sequence ID" value="RDX85001.1"/>
    <property type="molecule type" value="Genomic_DNA"/>
</dbReference>
<dbReference type="AlphaFoldDB" id="A0A371G3D2"/>
<dbReference type="OrthoDB" id="913969at2759"/>
<keyword evidence="3" id="KW-1185">Reference proteome</keyword>
<gene>
    <name evidence="2" type="ORF">CR513_33871</name>
</gene>
<evidence type="ECO:0000313" key="3">
    <source>
        <dbReference type="Proteomes" id="UP000257109"/>
    </source>
</evidence>